<reference evidence="2" key="2">
    <citation type="submission" date="2020-10" db="UniProtKB">
        <authorList>
            <consortium name="WormBaseParasite"/>
        </authorList>
    </citation>
    <scope>IDENTIFICATION</scope>
</reference>
<dbReference type="GO" id="GO:0016791">
    <property type="term" value="F:phosphatase activity"/>
    <property type="evidence" value="ECO:0007669"/>
    <property type="project" value="TreeGrafter"/>
</dbReference>
<organism evidence="1 2">
    <name type="scientific">Panagrellus redivivus</name>
    <name type="common">Microworm</name>
    <dbReference type="NCBI Taxonomy" id="6233"/>
    <lineage>
        <taxon>Eukaryota</taxon>
        <taxon>Metazoa</taxon>
        <taxon>Ecdysozoa</taxon>
        <taxon>Nematoda</taxon>
        <taxon>Chromadorea</taxon>
        <taxon>Rhabditida</taxon>
        <taxon>Tylenchina</taxon>
        <taxon>Panagrolaimomorpha</taxon>
        <taxon>Panagrolaimoidea</taxon>
        <taxon>Panagrolaimidae</taxon>
        <taxon>Panagrellus</taxon>
    </lineage>
</organism>
<dbReference type="PANTHER" id="PTHR18901:SF38">
    <property type="entry name" value="PSEUDOURIDINE-5'-PHOSPHATASE"/>
    <property type="match status" value="1"/>
</dbReference>
<evidence type="ECO:0000313" key="2">
    <source>
        <dbReference type="WBParaSite" id="Pan_g23101.t1"/>
    </source>
</evidence>
<accession>A0A7E4VMS9</accession>
<dbReference type="Gene3D" id="1.10.150.240">
    <property type="entry name" value="Putative phosphatase, domain 2"/>
    <property type="match status" value="1"/>
</dbReference>
<name>A0A7E4VMS9_PANRE</name>
<protein>
    <submittedName>
        <fullName evidence="2">HAD-like protein</fullName>
    </submittedName>
</protein>
<dbReference type="InterPro" id="IPR036412">
    <property type="entry name" value="HAD-like_sf"/>
</dbReference>
<dbReference type="SFLD" id="SFLDG01129">
    <property type="entry name" value="C1.5:_HAD__Beta-PGM__Phosphata"/>
    <property type="match status" value="1"/>
</dbReference>
<evidence type="ECO:0000313" key="1">
    <source>
        <dbReference type="Proteomes" id="UP000492821"/>
    </source>
</evidence>
<dbReference type="PANTHER" id="PTHR18901">
    <property type="entry name" value="2-DEOXYGLUCOSE-6-PHOSPHATE PHOSPHATASE 2"/>
    <property type="match status" value="1"/>
</dbReference>
<dbReference type="InterPro" id="IPR023198">
    <property type="entry name" value="PGP-like_dom2"/>
</dbReference>
<dbReference type="AlphaFoldDB" id="A0A7E4VMS9"/>
<sequence length="237" mass="26346">MAPITHVIFDYDGVLQDTERAYSLANDVTLKHFGRSFNNTLKSGMMGRCREDAVQWVLHQTGIADTVTTAEYNEIYDRVLQVELANAPLLPGVVKLVEHLLKHNIPIAVCTGSDEREFAQKTPKLAEFISKFENIVLAGSDSEVKRGKPAPDPYIVTMKRFTIPPKTPANVLVFEDSINGARSGLAAGCATVFVPQKEFITHDWEERIIDIKPLLAATVDSLTEVDLDQFELPGYDE</sequence>
<dbReference type="NCBIfam" id="TIGR01509">
    <property type="entry name" value="HAD-SF-IA-v3"/>
    <property type="match status" value="1"/>
</dbReference>
<dbReference type="SFLD" id="SFLDS00003">
    <property type="entry name" value="Haloacid_Dehalogenase"/>
    <property type="match status" value="1"/>
</dbReference>
<dbReference type="InterPro" id="IPR006439">
    <property type="entry name" value="HAD-SF_hydro_IA"/>
</dbReference>
<dbReference type="Proteomes" id="UP000492821">
    <property type="component" value="Unassembled WGS sequence"/>
</dbReference>
<dbReference type="InterPro" id="IPR023214">
    <property type="entry name" value="HAD_sf"/>
</dbReference>
<proteinExistence type="predicted"/>
<reference evidence="1" key="1">
    <citation type="journal article" date="2013" name="Genetics">
        <title>The draft genome and transcriptome of Panagrellus redivivus are shaped by the harsh demands of a free-living lifestyle.</title>
        <authorList>
            <person name="Srinivasan J."/>
            <person name="Dillman A.R."/>
            <person name="Macchietto M.G."/>
            <person name="Heikkinen L."/>
            <person name="Lakso M."/>
            <person name="Fracchia K.M."/>
            <person name="Antoshechkin I."/>
            <person name="Mortazavi A."/>
            <person name="Wong G."/>
            <person name="Sternberg P.W."/>
        </authorList>
    </citation>
    <scope>NUCLEOTIDE SEQUENCE [LARGE SCALE GENOMIC DNA]</scope>
    <source>
        <strain evidence="1">MT8872</strain>
    </source>
</reference>
<dbReference type="SUPFAM" id="SSF56784">
    <property type="entry name" value="HAD-like"/>
    <property type="match status" value="1"/>
</dbReference>
<dbReference type="Pfam" id="PF00702">
    <property type="entry name" value="Hydrolase"/>
    <property type="match status" value="1"/>
</dbReference>
<dbReference type="WBParaSite" id="Pan_g23101.t1">
    <property type="protein sequence ID" value="Pan_g23101.t1"/>
    <property type="gene ID" value="Pan_g23101"/>
</dbReference>
<dbReference type="Gene3D" id="3.40.50.1000">
    <property type="entry name" value="HAD superfamily/HAD-like"/>
    <property type="match status" value="1"/>
</dbReference>
<keyword evidence="1" id="KW-1185">Reference proteome</keyword>